<name>A0A0A9GZ83_ARUDO</name>
<dbReference type="AlphaFoldDB" id="A0A0A9GZ83"/>
<sequence>MLNPKWVSLCKTMACFTNDWTSEDDECCIGQNSSQLSV</sequence>
<evidence type="ECO:0000313" key="1">
    <source>
        <dbReference type="EMBL" id="JAE30290.1"/>
    </source>
</evidence>
<reference evidence="1" key="1">
    <citation type="submission" date="2014-09" db="EMBL/GenBank/DDBJ databases">
        <authorList>
            <person name="Magalhaes I.L.F."/>
            <person name="Oliveira U."/>
            <person name="Santos F.R."/>
            <person name="Vidigal T.H.D.A."/>
            <person name="Brescovit A.D."/>
            <person name="Santos A.J."/>
        </authorList>
    </citation>
    <scope>NUCLEOTIDE SEQUENCE</scope>
    <source>
        <tissue evidence="1">Shoot tissue taken approximately 20 cm above the soil surface</tissue>
    </source>
</reference>
<accession>A0A0A9GZ83</accession>
<reference evidence="1" key="2">
    <citation type="journal article" date="2015" name="Data Brief">
        <title>Shoot transcriptome of the giant reed, Arundo donax.</title>
        <authorList>
            <person name="Barrero R.A."/>
            <person name="Guerrero F.D."/>
            <person name="Moolhuijzen P."/>
            <person name="Goolsby J.A."/>
            <person name="Tidwell J."/>
            <person name="Bellgard S.E."/>
            <person name="Bellgard M.I."/>
        </authorList>
    </citation>
    <scope>NUCLEOTIDE SEQUENCE</scope>
    <source>
        <tissue evidence="1">Shoot tissue taken approximately 20 cm above the soil surface</tissue>
    </source>
</reference>
<proteinExistence type="predicted"/>
<dbReference type="EMBL" id="GBRH01167606">
    <property type="protein sequence ID" value="JAE30290.1"/>
    <property type="molecule type" value="Transcribed_RNA"/>
</dbReference>
<organism evidence="1">
    <name type="scientific">Arundo donax</name>
    <name type="common">Giant reed</name>
    <name type="synonym">Donax arundinaceus</name>
    <dbReference type="NCBI Taxonomy" id="35708"/>
    <lineage>
        <taxon>Eukaryota</taxon>
        <taxon>Viridiplantae</taxon>
        <taxon>Streptophyta</taxon>
        <taxon>Embryophyta</taxon>
        <taxon>Tracheophyta</taxon>
        <taxon>Spermatophyta</taxon>
        <taxon>Magnoliopsida</taxon>
        <taxon>Liliopsida</taxon>
        <taxon>Poales</taxon>
        <taxon>Poaceae</taxon>
        <taxon>PACMAD clade</taxon>
        <taxon>Arundinoideae</taxon>
        <taxon>Arundineae</taxon>
        <taxon>Arundo</taxon>
    </lineage>
</organism>
<protein>
    <submittedName>
        <fullName evidence="1">Uncharacterized protein</fullName>
    </submittedName>
</protein>